<feature type="domain" description="Aminoacyl-tRNA synthetase class Ia" evidence="13">
    <location>
        <begin position="21"/>
        <end position="427"/>
    </location>
</feature>
<keyword evidence="9" id="KW-0175">Coiled coil</keyword>
<dbReference type="GO" id="GO:0006438">
    <property type="term" value="P:valyl-tRNA aminoacylation"/>
    <property type="evidence" value="ECO:0007669"/>
    <property type="project" value="InterPro"/>
</dbReference>
<sequence>MSESKRELASTFSPVDIEGPLYDKWVKAQYFTADASSNKTPFTIVLPPPNVTGVLHIGHALDQTLQDCLSRMKRMKGFEVLWLPGMDHAGIATQNVVEKQLAIQGLSRHDLGREEFVKRVWEWKHESGGAILGQMRRLGAGVDWSRERFTMDEGMSRSVVTLFKKMFDADLIYRAERIINWCPRCLTALSDIEVEHSDDPGELVSIRYGQGENSVVVATTRAETMLGDTAVAVHPEDARYKHLVGTFIKVPLIDREIPIVADEHVDPEFGTGAVKVTPAHDVNDFEIGLRHNLANIVILDAEGKITNTNTVFDGLDRFEARKAVVEALRDEGRVVTEKRPYMHAVGHCSRCDTTVEPRLSKQWFVKVAPLASASAHAVRSGAVKIEPETLAPRYFDWVDNMHDWCISRQLWWGHRIPVWYGPNDEMCVVGPDESAPEGWTQDLDVLDTWFSSGQWAFSTLGWPEATADLKKFYPTTVLITGYDILFFWVVRMMMMSTFAMDGIPPFHTIMLHGLVRDQFGKKMSKSRGNTIDPLEFMDKYGADALRFTLARGANPGADQALAEDWVGGSRNFATKLWNATRFAMMNGATVEGALPSVDSLNAIDSWILSRLSETVSEVDTLLESFEFARACDRIYHFAWNDLCDWYLELSKEAFASGECAPTQRVLGHVLDQLLRLLHPLMPFITEELWTTLTSGESLVVAQWPTANPSHINKPAEKLIEQLQEIITEVRRFRNDQGIKTSAKIPGRFIASSEVSAYVTAMSFVLRLEPGDFNTSASLDIGDVTVEFDLTGSIDIPAERARLSKDLATAQKDLATAQVKLNNEGFMAKAPEEVVVEIRERLLKTSADIERISAQLASMPLA</sequence>
<dbReference type="FunFam" id="3.90.740.10:FF:000005">
    <property type="entry name" value="Valine--tRNA ligase, mitochondrial"/>
    <property type="match status" value="1"/>
</dbReference>
<dbReference type="GO" id="GO:0005829">
    <property type="term" value="C:cytosol"/>
    <property type="evidence" value="ECO:0007669"/>
    <property type="project" value="TreeGrafter"/>
</dbReference>
<dbReference type="NCBIfam" id="NF004349">
    <property type="entry name" value="PRK05729.1"/>
    <property type="match status" value="1"/>
</dbReference>
<dbReference type="Gene3D" id="1.10.287.380">
    <property type="entry name" value="Valyl-tRNA synthetase, C-terminal domain"/>
    <property type="match status" value="1"/>
</dbReference>
<evidence type="ECO:0000256" key="6">
    <source>
        <dbReference type="ARBA" id="ARBA00022741"/>
    </source>
</evidence>
<dbReference type="EMBL" id="CAFBSG010000002">
    <property type="protein sequence ID" value="CAB5239304.1"/>
    <property type="molecule type" value="Genomic_DNA"/>
</dbReference>
<dbReference type="PRINTS" id="PR00986">
    <property type="entry name" value="TRNASYNTHVAL"/>
</dbReference>
<dbReference type="InterPro" id="IPR010978">
    <property type="entry name" value="tRNA-bd_arm"/>
</dbReference>
<dbReference type="HAMAP" id="MF_02004">
    <property type="entry name" value="Val_tRNA_synth_type1"/>
    <property type="match status" value="1"/>
</dbReference>
<evidence type="ECO:0000256" key="2">
    <source>
        <dbReference type="ARBA" id="ARBA00011245"/>
    </source>
</evidence>
<dbReference type="InterPro" id="IPR037118">
    <property type="entry name" value="Val-tRNA_synth_C_sf"/>
</dbReference>
<keyword evidence="5" id="KW-0436">Ligase</keyword>
<dbReference type="PANTHER" id="PTHR11946:SF93">
    <property type="entry name" value="VALINE--TRNA LIGASE, CHLOROPLASTIC_MITOCHONDRIAL 2"/>
    <property type="match status" value="1"/>
</dbReference>
<dbReference type="GO" id="GO:0002161">
    <property type="term" value="F:aminoacyl-tRNA deacylase activity"/>
    <property type="evidence" value="ECO:0007669"/>
    <property type="project" value="InterPro"/>
</dbReference>
<dbReference type="PROSITE" id="PS00178">
    <property type="entry name" value="AA_TRNA_LIGASE_I"/>
    <property type="match status" value="1"/>
</dbReference>
<dbReference type="SUPFAM" id="SSF50677">
    <property type="entry name" value="ValRS/IleRS/LeuRS editing domain"/>
    <property type="match status" value="1"/>
</dbReference>
<dbReference type="NCBIfam" id="TIGR00422">
    <property type="entry name" value="valS"/>
    <property type="match status" value="1"/>
</dbReference>
<dbReference type="GO" id="GO:0004832">
    <property type="term" value="F:valine-tRNA ligase activity"/>
    <property type="evidence" value="ECO:0007669"/>
    <property type="project" value="UniProtKB-EC"/>
</dbReference>
<keyword evidence="6" id="KW-0547">Nucleotide-binding</keyword>
<keyword evidence="4" id="KW-0963">Cytoplasm</keyword>
<gene>
    <name evidence="16" type="ORF">UFOPK3554_00202</name>
</gene>
<dbReference type="Gene3D" id="1.10.730.10">
    <property type="entry name" value="Isoleucyl-tRNA Synthetase, Domain 1"/>
    <property type="match status" value="1"/>
</dbReference>
<evidence type="ECO:0000256" key="11">
    <source>
        <dbReference type="ARBA" id="ARBA00029936"/>
    </source>
</evidence>
<evidence type="ECO:0000259" key="13">
    <source>
        <dbReference type="Pfam" id="PF00133"/>
    </source>
</evidence>
<dbReference type="FunFam" id="1.10.287.380:FF:000001">
    <property type="entry name" value="Valine--tRNA ligase"/>
    <property type="match status" value="1"/>
</dbReference>
<dbReference type="InterPro" id="IPR019499">
    <property type="entry name" value="Val-tRNA_synth_tRNA-bd"/>
</dbReference>
<evidence type="ECO:0000256" key="9">
    <source>
        <dbReference type="ARBA" id="ARBA00023054"/>
    </source>
</evidence>
<dbReference type="FunFam" id="3.40.50.620:FF:000032">
    <property type="entry name" value="Valine--tRNA ligase"/>
    <property type="match status" value="1"/>
</dbReference>
<dbReference type="InterPro" id="IPR013155">
    <property type="entry name" value="M/V/L/I-tRNA-synth_anticd-bd"/>
</dbReference>
<feature type="domain" description="Valyl-tRNA synthetase tRNA-binding arm" evidence="15">
    <location>
        <begin position="794"/>
        <end position="858"/>
    </location>
</feature>
<comment type="subunit">
    <text evidence="2">Monomer.</text>
</comment>
<proteinExistence type="inferred from homology"/>
<dbReference type="SUPFAM" id="SSF46589">
    <property type="entry name" value="tRNA-binding arm"/>
    <property type="match status" value="1"/>
</dbReference>
<comment type="catalytic activity">
    <reaction evidence="12">
        <text>tRNA(Val) + L-valine + ATP = L-valyl-tRNA(Val) + AMP + diphosphate</text>
        <dbReference type="Rhea" id="RHEA:10704"/>
        <dbReference type="Rhea" id="RHEA-COMP:9672"/>
        <dbReference type="Rhea" id="RHEA-COMP:9708"/>
        <dbReference type="ChEBI" id="CHEBI:30616"/>
        <dbReference type="ChEBI" id="CHEBI:33019"/>
        <dbReference type="ChEBI" id="CHEBI:57762"/>
        <dbReference type="ChEBI" id="CHEBI:78442"/>
        <dbReference type="ChEBI" id="CHEBI:78537"/>
        <dbReference type="ChEBI" id="CHEBI:456215"/>
        <dbReference type="EC" id="6.1.1.9"/>
    </reaction>
</comment>
<evidence type="ECO:0000256" key="8">
    <source>
        <dbReference type="ARBA" id="ARBA00022917"/>
    </source>
</evidence>
<evidence type="ECO:0000256" key="10">
    <source>
        <dbReference type="ARBA" id="ARBA00023146"/>
    </source>
</evidence>
<keyword evidence="10" id="KW-0030">Aminoacyl-tRNA synthetase</keyword>
<evidence type="ECO:0000256" key="7">
    <source>
        <dbReference type="ARBA" id="ARBA00022840"/>
    </source>
</evidence>
<dbReference type="CDD" id="cd07962">
    <property type="entry name" value="Anticodon_Ia_Val"/>
    <property type="match status" value="1"/>
</dbReference>
<dbReference type="InterPro" id="IPR009080">
    <property type="entry name" value="tRNAsynth_Ia_anticodon-bd"/>
</dbReference>
<comment type="subcellular location">
    <subcellularLocation>
        <location evidence="1">Cytoplasm</location>
    </subcellularLocation>
</comment>
<dbReference type="Gene3D" id="3.40.50.620">
    <property type="entry name" value="HUPs"/>
    <property type="match status" value="2"/>
</dbReference>
<evidence type="ECO:0000259" key="15">
    <source>
        <dbReference type="Pfam" id="PF10458"/>
    </source>
</evidence>
<evidence type="ECO:0000256" key="4">
    <source>
        <dbReference type="ARBA" id="ARBA00022490"/>
    </source>
</evidence>
<dbReference type="InterPro" id="IPR014729">
    <property type="entry name" value="Rossmann-like_a/b/a_fold"/>
</dbReference>
<dbReference type="EC" id="6.1.1.9" evidence="3"/>
<dbReference type="SUPFAM" id="SSF47323">
    <property type="entry name" value="Anticodon-binding domain of a subclass of class I aminoacyl-tRNA synthetases"/>
    <property type="match status" value="1"/>
</dbReference>
<dbReference type="PANTHER" id="PTHR11946">
    <property type="entry name" value="VALYL-TRNA SYNTHETASES"/>
    <property type="match status" value="1"/>
</dbReference>
<evidence type="ECO:0000259" key="14">
    <source>
        <dbReference type="Pfam" id="PF08264"/>
    </source>
</evidence>
<organism evidence="16">
    <name type="scientific">freshwater metagenome</name>
    <dbReference type="NCBI Taxonomy" id="449393"/>
    <lineage>
        <taxon>unclassified sequences</taxon>
        <taxon>metagenomes</taxon>
        <taxon>ecological metagenomes</taxon>
    </lineage>
</organism>
<dbReference type="FunFam" id="3.40.50.620:FF:000098">
    <property type="entry name" value="Valine--tRNA ligase"/>
    <property type="match status" value="1"/>
</dbReference>
<dbReference type="InterPro" id="IPR009008">
    <property type="entry name" value="Val/Leu/Ile-tRNA-synth_edit"/>
</dbReference>
<keyword evidence="8" id="KW-0648">Protein biosynthesis</keyword>
<dbReference type="CDD" id="cd00817">
    <property type="entry name" value="ValRS_core"/>
    <property type="match status" value="1"/>
</dbReference>
<dbReference type="InterPro" id="IPR002303">
    <property type="entry name" value="Valyl-tRNA_ligase"/>
</dbReference>
<evidence type="ECO:0000256" key="1">
    <source>
        <dbReference type="ARBA" id="ARBA00004496"/>
    </source>
</evidence>
<dbReference type="InterPro" id="IPR033705">
    <property type="entry name" value="Anticodon_Ia_Val"/>
</dbReference>
<evidence type="ECO:0000313" key="16">
    <source>
        <dbReference type="EMBL" id="CAB5239304.1"/>
    </source>
</evidence>
<dbReference type="FunFam" id="1.10.730.10:FF:000027">
    <property type="entry name" value="Valine--tRNA ligase"/>
    <property type="match status" value="1"/>
</dbReference>
<dbReference type="InterPro" id="IPR001412">
    <property type="entry name" value="aa-tRNA-synth_I_CS"/>
</dbReference>
<protein>
    <recommendedName>
        <fullName evidence="3">valine--tRNA ligase</fullName>
        <ecNumber evidence="3">6.1.1.9</ecNumber>
    </recommendedName>
    <alternativeName>
        <fullName evidence="11">Valyl-tRNA synthetase</fullName>
    </alternativeName>
</protein>
<dbReference type="GO" id="GO:0005524">
    <property type="term" value="F:ATP binding"/>
    <property type="evidence" value="ECO:0007669"/>
    <property type="project" value="UniProtKB-KW"/>
</dbReference>
<dbReference type="SUPFAM" id="SSF52374">
    <property type="entry name" value="Nucleotidylyl transferase"/>
    <property type="match status" value="1"/>
</dbReference>
<dbReference type="Pfam" id="PF00133">
    <property type="entry name" value="tRNA-synt_1"/>
    <property type="match status" value="2"/>
</dbReference>
<accession>A0A6J7XPG2</accession>
<feature type="domain" description="Methionyl/Valyl/Leucyl/Isoleucyl-tRNA synthetase anticodon-binding" evidence="14">
    <location>
        <begin position="604"/>
        <end position="743"/>
    </location>
</feature>
<dbReference type="AlphaFoldDB" id="A0A6J7XPG2"/>
<keyword evidence="7" id="KW-0067">ATP-binding</keyword>
<dbReference type="InterPro" id="IPR002300">
    <property type="entry name" value="aa-tRNA-synth_Ia"/>
</dbReference>
<dbReference type="Pfam" id="PF08264">
    <property type="entry name" value="Anticodon_1"/>
    <property type="match status" value="1"/>
</dbReference>
<evidence type="ECO:0000256" key="3">
    <source>
        <dbReference type="ARBA" id="ARBA00013169"/>
    </source>
</evidence>
<evidence type="ECO:0000256" key="12">
    <source>
        <dbReference type="ARBA" id="ARBA00047552"/>
    </source>
</evidence>
<dbReference type="Pfam" id="PF10458">
    <property type="entry name" value="Val_tRNA-synt_C"/>
    <property type="match status" value="1"/>
</dbReference>
<reference evidence="16" key="1">
    <citation type="submission" date="2020-05" db="EMBL/GenBank/DDBJ databases">
        <authorList>
            <person name="Chiriac C."/>
            <person name="Salcher M."/>
            <person name="Ghai R."/>
            <person name="Kavagutti S V."/>
        </authorList>
    </citation>
    <scope>NUCLEOTIDE SEQUENCE</scope>
</reference>
<evidence type="ECO:0000256" key="5">
    <source>
        <dbReference type="ARBA" id="ARBA00022598"/>
    </source>
</evidence>
<name>A0A6J7XPG2_9ZZZZ</name>
<feature type="domain" description="Aminoacyl-tRNA synthetase class Ia" evidence="13">
    <location>
        <begin position="438"/>
        <end position="559"/>
    </location>
</feature>